<dbReference type="RefSeq" id="WP_182484026.1">
    <property type="nucleotide sequence ID" value="NZ_JACGWU010000001.1"/>
</dbReference>
<sequence length="215" mass="23790">MRRKTFSDSPVTYAAVGCTQAGDVMTYPPTGFRSTFDECRLGSGAARFEAAAASLVTWGMPLGAQVRILQITEADATGYQGLLFTEFGTPQRPELTPVEAVYSAEGTQAVSAGQSVEVNGVFRPFSSTSAFRVIYVIQEARRAGYGWGTLDETPAVGEEYFGVEWREDDSVFAVVRTVTMIGKRRWCRILSPLIRLRQRIVRRRYVRALLPARSV</sequence>
<dbReference type="PIRSF" id="PIRSF010260">
    <property type="entry name" value="UCP010260"/>
    <property type="match status" value="1"/>
</dbReference>
<feature type="domain" description="DUF1990" evidence="1">
    <location>
        <begin position="12"/>
        <end position="99"/>
    </location>
</feature>
<feature type="domain" description="DUF1990" evidence="1">
    <location>
        <begin position="107"/>
        <end position="208"/>
    </location>
</feature>
<accession>A0A7W3PNW9</accession>
<reference evidence="2 3" key="1">
    <citation type="submission" date="2020-07" db="EMBL/GenBank/DDBJ databases">
        <title>Sequencing the genomes of 1000 actinobacteria strains.</title>
        <authorList>
            <person name="Klenk H.-P."/>
        </authorList>
    </citation>
    <scope>NUCLEOTIDE SEQUENCE [LARGE SCALE GENOMIC DNA]</scope>
    <source>
        <strain evidence="2 3">DSM 23737</strain>
    </source>
</reference>
<evidence type="ECO:0000259" key="1">
    <source>
        <dbReference type="Pfam" id="PF09348"/>
    </source>
</evidence>
<dbReference type="EMBL" id="JACGWU010000001">
    <property type="protein sequence ID" value="MBA8828633.1"/>
    <property type="molecule type" value="Genomic_DNA"/>
</dbReference>
<protein>
    <submittedName>
        <fullName evidence="2">Uncharacterized protein (UPF0548 family)</fullName>
    </submittedName>
</protein>
<proteinExistence type="predicted"/>
<comment type="caution">
    <text evidence="2">The sequence shown here is derived from an EMBL/GenBank/DDBJ whole genome shotgun (WGS) entry which is preliminary data.</text>
</comment>
<keyword evidence="3" id="KW-1185">Reference proteome</keyword>
<dbReference type="InterPro" id="IPR018960">
    <property type="entry name" value="DUF1990"/>
</dbReference>
<name>A0A7W3PNW9_9MICO</name>
<evidence type="ECO:0000313" key="3">
    <source>
        <dbReference type="Proteomes" id="UP000524237"/>
    </source>
</evidence>
<dbReference type="AlphaFoldDB" id="A0A7W3PNW9"/>
<gene>
    <name evidence="2" type="ORF">FB555_000704</name>
</gene>
<organism evidence="2 3">
    <name type="scientific">Alpinimonas psychrophila</name>
    <dbReference type="NCBI Taxonomy" id="748908"/>
    <lineage>
        <taxon>Bacteria</taxon>
        <taxon>Bacillati</taxon>
        <taxon>Actinomycetota</taxon>
        <taxon>Actinomycetes</taxon>
        <taxon>Micrococcales</taxon>
        <taxon>Microbacteriaceae</taxon>
        <taxon>Alpinimonas</taxon>
    </lineage>
</organism>
<evidence type="ECO:0000313" key="2">
    <source>
        <dbReference type="EMBL" id="MBA8828633.1"/>
    </source>
</evidence>
<dbReference type="InterPro" id="IPR014457">
    <property type="entry name" value="UCP010260"/>
</dbReference>
<dbReference type="Proteomes" id="UP000524237">
    <property type="component" value="Unassembled WGS sequence"/>
</dbReference>
<dbReference type="Pfam" id="PF09348">
    <property type="entry name" value="DUF1990"/>
    <property type="match status" value="2"/>
</dbReference>